<feature type="region of interest" description="Disordered" evidence="2">
    <location>
        <begin position="247"/>
        <end position="269"/>
    </location>
</feature>
<dbReference type="Gene3D" id="1.10.4030.10">
    <property type="entry name" value="Porin chaperone SurA, peptide-binding domain"/>
    <property type="match status" value="1"/>
</dbReference>
<feature type="domain" description="PpiC" evidence="3">
    <location>
        <begin position="204"/>
        <end position="307"/>
    </location>
</feature>
<dbReference type="Proteomes" id="UP000220102">
    <property type="component" value="Unassembled WGS sequence"/>
</dbReference>
<dbReference type="InterPro" id="IPR027304">
    <property type="entry name" value="Trigger_fact/SurA_dom_sf"/>
</dbReference>
<keyword evidence="5" id="KW-1185">Reference proteome</keyword>
<dbReference type="AlphaFoldDB" id="A0A2A8CUW2"/>
<dbReference type="InterPro" id="IPR000297">
    <property type="entry name" value="PPIase_PpiC"/>
</dbReference>
<evidence type="ECO:0000256" key="2">
    <source>
        <dbReference type="SAM" id="MobiDB-lite"/>
    </source>
</evidence>
<dbReference type="GO" id="GO:0003755">
    <property type="term" value="F:peptidyl-prolyl cis-trans isomerase activity"/>
    <property type="evidence" value="ECO:0007669"/>
    <property type="project" value="UniProtKB-KW"/>
</dbReference>
<reference evidence="4 5" key="1">
    <citation type="submission" date="2017-10" db="EMBL/GenBank/DDBJ databases">
        <title>Draft genome of Longibacter Salinarum.</title>
        <authorList>
            <person name="Goh K.M."/>
            <person name="Shamsir M.S."/>
            <person name="Lim S.W."/>
        </authorList>
    </citation>
    <scope>NUCLEOTIDE SEQUENCE [LARGE SCALE GENOMIC DNA]</scope>
    <source>
        <strain evidence="4 5">KCTC 52045</strain>
    </source>
</reference>
<organism evidence="4 5">
    <name type="scientific">Longibacter salinarum</name>
    <dbReference type="NCBI Taxonomy" id="1850348"/>
    <lineage>
        <taxon>Bacteria</taxon>
        <taxon>Pseudomonadati</taxon>
        <taxon>Rhodothermota</taxon>
        <taxon>Rhodothermia</taxon>
        <taxon>Rhodothermales</taxon>
        <taxon>Salisaetaceae</taxon>
        <taxon>Longibacter</taxon>
    </lineage>
</organism>
<dbReference type="Pfam" id="PF00639">
    <property type="entry name" value="Rotamase"/>
    <property type="match status" value="1"/>
</dbReference>
<evidence type="ECO:0000313" key="5">
    <source>
        <dbReference type="Proteomes" id="UP000220102"/>
    </source>
</evidence>
<dbReference type="PROSITE" id="PS50198">
    <property type="entry name" value="PPIC_PPIASE_2"/>
    <property type="match status" value="1"/>
</dbReference>
<dbReference type="EMBL" id="PDEQ01000008">
    <property type="protein sequence ID" value="PEN12247.1"/>
    <property type="molecule type" value="Genomic_DNA"/>
</dbReference>
<evidence type="ECO:0000256" key="1">
    <source>
        <dbReference type="PROSITE-ProRule" id="PRU00278"/>
    </source>
</evidence>
<comment type="caution">
    <text evidence="4">The sequence shown here is derived from an EMBL/GenBank/DDBJ whole genome shotgun (WGS) entry which is preliminary data.</text>
</comment>
<accession>A0A2A8CUW2</accession>
<name>A0A2A8CUW2_9BACT</name>
<dbReference type="RefSeq" id="WP_098077370.1">
    <property type="nucleotide sequence ID" value="NZ_PDEQ01000008.1"/>
</dbReference>
<keyword evidence="1" id="KW-0697">Rotamase</keyword>
<sequence length="358" mass="39218">MFLPFATSRRSTLLLAGILVISLFTWVGCSNGASESDEASEEESGPAYTIGDEIADSTIAVILESEYGTDTVQTSRFMSHTQMATQSVPPQRRAMISDSLIHSSVLDQLITQHVVTGAAKADGYVADSAAIAQRFEATKQRFTDEDGNLDEQAFADALAAENLSPERLREMIATQLTMQRQRQEIMKNAESPSKDSIEAVSERNRRFQAQHILIQVSDTAADAKVDSARQLASALIDSVESGVSFDSLAKRHSDGPSSTRGGRLPPTPRQRLAEPFADAALALNDSTEVTQEPVRTQFGFHVIRLLDRGEPADTARVRQALEQQKQRQAFQDRVEELRGSSELVVRVNPTVVKANLDE</sequence>
<dbReference type="Gene3D" id="3.10.50.40">
    <property type="match status" value="1"/>
</dbReference>
<dbReference type="SUPFAM" id="SSF54534">
    <property type="entry name" value="FKBP-like"/>
    <property type="match status" value="1"/>
</dbReference>
<dbReference type="SUPFAM" id="SSF109998">
    <property type="entry name" value="Triger factor/SurA peptide-binding domain-like"/>
    <property type="match status" value="1"/>
</dbReference>
<dbReference type="Pfam" id="PF13624">
    <property type="entry name" value="SurA_N_3"/>
    <property type="match status" value="1"/>
</dbReference>
<evidence type="ECO:0000313" key="4">
    <source>
        <dbReference type="EMBL" id="PEN12247.1"/>
    </source>
</evidence>
<proteinExistence type="predicted"/>
<protein>
    <recommendedName>
        <fullName evidence="3">PpiC domain-containing protein</fullName>
    </recommendedName>
</protein>
<evidence type="ECO:0000259" key="3">
    <source>
        <dbReference type="PROSITE" id="PS50198"/>
    </source>
</evidence>
<dbReference type="PANTHER" id="PTHR47245:SF2">
    <property type="entry name" value="PEPTIDYL-PROLYL CIS-TRANS ISOMERASE HP_0175-RELATED"/>
    <property type="match status" value="1"/>
</dbReference>
<dbReference type="InterPro" id="IPR050245">
    <property type="entry name" value="PrsA_foldase"/>
</dbReference>
<dbReference type="InterPro" id="IPR046357">
    <property type="entry name" value="PPIase_dom_sf"/>
</dbReference>
<keyword evidence="1" id="KW-0413">Isomerase</keyword>
<dbReference type="PANTHER" id="PTHR47245">
    <property type="entry name" value="PEPTIDYLPROLYL ISOMERASE"/>
    <property type="match status" value="1"/>
</dbReference>
<dbReference type="OrthoDB" id="9812372at2"/>
<gene>
    <name evidence="4" type="ORF">CRI94_14505</name>
</gene>